<dbReference type="Proteomes" id="UP000068250">
    <property type="component" value="Chromosome I"/>
</dbReference>
<reference evidence="7" key="1">
    <citation type="submission" date="2014-09" db="EMBL/GenBank/DDBJ databases">
        <authorList>
            <person name="Illeghems K.G."/>
        </authorList>
    </citation>
    <scope>NUCLEOTIDE SEQUENCE [LARGE SCALE GENOMIC DNA]</scope>
    <source>
        <strain evidence="7">LMG 23848T</strain>
    </source>
</reference>
<dbReference type="InterPro" id="IPR009760">
    <property type="entry name" value="DUF1328"/>
</dbReference>
<comment type="subcellular location">
    <subcellularLocation>
        <location evidence="5">Cell membrane</location>
        <topology evidence="5">Single-pass membrane protein</topology>
    </subcellularLocation>
</comment>
<comment type="similarity">
    <text evidence="5">Belongs to the UPF0391 family.</text>
</comment>
<keyword evidence="3 5" id="KW-1133">Transmembrane helix</keyword>
<sequence length="72" mass="7864">MALIRWIIVFLIFALLASLFGFSGAASGFSEIAKVLLFVLLFCLLSACFLVAVHAPGHKTKMVRTVCLCEPF</sequence>
<evidence type="ECO:0000256" key="5">
    <source>
        <dbReference type="HAMAP-Rule" id="MF_01361"/>
    </source>
</evidence>
<dbReference type="PATRIC" id="fig|431306.5.peg.794"/>
<keyword evidence="1 5" id="KW-1003">Cell membrane</keyword>
<accession>A0A0U5F101</accession>
<evidence type="ECO:0000313" key="7">
    <source>
        <dbReference type="Proteomes" id="UP000068250"/>
    </source>
</evidence>
<proteinExistence type="inferred from homology"/>
<dbReference type="RefSeq" id="WP_408735967.1">
    <property type="nucleotide sequence ID" value="NZ_LN609302.1"/>
</dbReference>
<gene>
    <name evidence="6" type="ORF">AGA_812</name>
</gene>
<evidence type="ECO:0000256" key="3">
    <source>
        <dbReference type="ARBA" id="ARBA00022989"/>
    </source>
</evidence>
<dbReference type="Pfam" id="PF07043">
    <property type="entry name" value="DUF1328"/>
    <property type="match status" value="1"/>
</dbReference>
<dbReference type="GO" id="GO:0005886">
    <property type="term" value="C:plasma membrane"/>
    <property type="evidence" value="ECO:0007669"/>
    <property type="project" value="UniProtKB-SubCell"/>
</dbReference>
<feature type="transmembrane region" description="Helical" evidence="5">
    <location>
        <begin position="35"/>
        <end position="55"/>
    </location>
</feature>
<dbReference type="HAMAP" id="MF_01361">
    <property type="entry name" value="UPF0391"/>
    <property type="match status" value="1"/>
</dbReference>
<organism evidence="6 7">
    <name type="scientific">Acetobacter ghanensis</name>
    <dbReference type="NCBI Taxonomy" id="431306"/>
    <lineage>
        <taxon>Bacteria</taxon>
        <taxon>Pseudomonadati</taxon>
        <taxon>Pseudomonadota</taxon>
        <taxon>Alphaproteobacteria</taxon>
        <taxon>Acetobacterales</taxon>
        <taxon>Acetobacteraceae</taxon>
        <taxon>Acetobacter</taxon>
    </lineage>
</organism>
<protein>
    <recommendedName>
        <fullName evidence="5">UPF0391 membrane protein AGA_812</fullName>
    </recommendedName>
</protein>
<evidence type="ECO:0000256" key="2">
    <source>
        <dbReference type="ARBA" id="ARBA00022692"/>
    </source>
</evidence>
<evidence type="ECO:0000313" key="6">
    <source>
        <dbReference type="EMBL" id="CEF54496.1"/>
    </source>
</evidence>
<dbReference type="AlphaFoldDB" id="A0A0U5F101"/>
<dbReference type="STRING" id="431306.AGA_812"/>
<evidence type="ECO:0000256" key="1">
    <source>
        <dbReference type="ARBA" id="ARBA00022475"/>
    </source>
</evidence>
<evidence type="ECO:0000256" key="4">
    <source>
        <dbReference type="ARBA" id="ARBA00023136"/>
    </source>
</evidence>
<name>A0A0U5F101_9PROT</name>
<dbReference type="EMBL" id="LN609302">
    <property type="protein sequence ID" value="CEF54496.1"/>
    <property type="molecule type" value="Genomic_DNA"/>
</dbReference>
<keyword evidence="4 5" id="KW-0472">Membrane</keyword>
<keyword evidence="2 5" id="KW-0812">Transmembrane</keyword>